<dbReference type="Proteomes" id="UP000077271">
    <property type="component" value="Unassembled WGS sequence"/>
</dbReference>
<organism evidence="1 2">
    <name type="scientific">Domibacillus aminovorans</name>
    <dbReference type="NCBI Taxonomy" id="29332"/>
    <lineage>
        <taxon>Bacteria</taxon>
        <taxon>Bacillati</taxon>
        <taxon>Bacillota</taxon>
        <taxon>Bacilli</taxon>
        <taxon>Bacillales</taxon>
        <taxon>Bacillaceae</taxon>
        <taxon>Domibacillus</taxon>
    </lineage>
</organism>
<evidence type="ECO:0000313" key="2">
    <source>
        <dbReference type="Proteomes" id="UP000077271"/>
    </source>
</evidence>
<dbReference type="InterPro" id="IPR016935">
    <property type="entry name" value="Opine_metallophore_DH"/>
</dbReference>
<evidence type="ECO:0008006" key="3">
    <source>
        <dbReference type="Google" id="ProtNLM"/>
    </source>
</evidence>
<dbReference type="OrthoDB" id="3652431at2"/>
<proteinExistence type="predicted"/>
<dbReference type="Pfam" id="PF10100">
    <property type="entry name" value="Staph_opine_DH"/>
    <property type="match status" value="1"/>
</dbReference>
<accession>A0A177KXU3</accession>
<reference evidence="1 2" key="1">
    <citation type="submission" date="2016-01" db="EMBL/GenBank/DDBJ databases">
        <title>Investigation of taxonomic status of Bacillus aminovorans.</title>
        <authorList>
            <person name="Verma A."/>
            <person name="Pal Y."/>
            <person name="Krishnamurthi S."/>
        </authorList>
    </citation>
    <scope>NUCLEOTIDE SEQUENCE [LARGE SCALE GENOMIC DNA]</scope>
    <source>
        <strain evidence="1 2">DSM 4337</strain>
    </source>
</reference>
<comment type="caution">
    <text evidence="1">The sequence shown here is derived from an EMBL/GenBank/DDBJ whole genome shotgun (WGS) entry which is preliminary data.</text>
</comment>
<dbReference type="Gene3D" id="3.40.50.720">
    <property type="entry name" value="NAD(P)-binding Rossmann-like Domain"/>
    <property type="match status" value="1"/>
</dbReference>
<protein>
    <recommendedName>
        <fullName evidence="3">DUF2338 domain-containing protein</fullName>
    </recommendedName>
</protein>
<evidence type="ECO:0000313" key="1">
    <source>
        <dbReference type="EMBL" id="OAH57824.1"/>
    </source>
</evidence>
<gene>
    <name evidence="1" type="ORF">AWH48_02085</name>
</gene>
<dbReference type="AlphaFoldDB" id="A0A177KXU3"/>
<name>A0A177KXU3_9BACI</name>
<sequence length="449" mass="51072">MLRKGNKVYMTFHTSGAMPFGNTLVVGAGAAAINIAVNVSRGWCDKLGLVNRAGAHTNRLKEGFIKHGQMLHARYQSQSSHHLNGEAKLDCFYSDFQEIDDRWETLIICTPSDSYLEVIKALSLKKLKKAKMLILISPGIGSNFLIERYFKEELKGIDVISFSAYYAATKYEANEEDRFAVLTKALKKRIYLASSKTHSMCLRSVSKFVDSLGIQCQIVSSPIEAESKGITTYVHPPLFMNSFAMKQILRKEQSLKSMYKIYPEGPITQHAIRAMVRLWKEISAVVEYFGVQPINLLKFLNDDNYPVHEKTLSREDIELFHSFSEEKQEYLLYIRYSAILIDPFSTPDEKGKYFEFSAVPFKRAEVDSAGKWIIPRTPLEDYQKLKLIYGLAQSVGIQMPQALSLLKTFEREVNRFGIENHAGFSNYHPTIDGLDKKLAELALERGEVK</sequence>
<dbReference type="EMBL" id="LQWZ01000012">
    <property type="protein sequence ID" value="OAH57824.1"/>
    <property type="molecule type" value="Genomic_DNA"/>
</dbReference>